<dbReference type="SFLD" id="SFLDG01151">
    <property type="entry name" value="Main.2:_Nu-like"/>
    <property type="match status" value="1"/>
</dbReference>
<dbReference type="OrthoDB" id="9810080at2"/>
<dbReference type="Pfam" id="PF13417">
    <property type="entry name" value="GST_N_3"/>
    <property type="match status" value="1"/>
</dbReference>
<keyword evidence="4" id="KW-1185">Reference proteome</keyword>
<evidence type="ECO:0000259" key="2">
    <source>
        <dbReference type="PROSITE" id="PS50405"/>
    </source>
</evidence>
<dbReference type="EMBL" id="WXYQ01000013">
    <property type="protein sequence ID" value="NBG97002.1"/>
    <property type="molecule type" value="Genomic_DNA"/>
</dbReference>
<dbReference type="InterPro" id="IPR036282">
    <property type="entry name" value="Glutathione-S-Trfase_C_sf"/>
</dbReference>
<comment type="caution">
    <text evidence="3">The sequence shown here is derived from an EMBL/GenBank/DDBJ whole genome shotgun (WGS) entry which is preliminary data.</text>
</comment>
<dbReference type="PROSITE" id="PS50404">
    <property type="entry name" value="GST_NTER"/>
    <property type="match status" value="1"/>
</dbReference>
<dbReference type="SFLD" id="SFLDG00358">
    <property type="entry name" value="Main_(cytGST)"/>
    <property type="match status" value="1"/>
</dbReference>
<dbReference type="Pfam" id="PF13410">
    <property type="entry name" value="GST_C_2"/>
    <property type="match status" value="1"/>
</dbReference>
<dbReference type="PROSITE" id="PS50405">
    <property type="entry name" value="GST_CTER"/>
    <property type="match status" value="1"/>
</dbReference>
<dbReference type="AlphaFoldDB" id="A0A845QEM2"/>
<dbReference type="GeneID" id="300653951"/>
<feature type="domain" description="GST N-terminal" evidence="1">
    <location>
        <begin position="1"/>
        <end position="83"/>
    </location>
</feature>
<dbReference type="SUPFAM" id="SSF47616">
    <property type="entry name" value="GST C-terminal domain-like"/>
    <property type="match status" value="1"/>
</dbReference>
<reference evidence="3 4" key="1">
    <citation type="journal article" date="2016" name="Int. J. Syst. Evol. Microbiol.">
        <title>Pyruvatibacter mobilis gen. nov., sp. nov., a marine bacterium from the culture broth of Picochlorum sp. 122.</title>
        <authorList>
            <person name="Wang G."/>
            <person name="Tang M."/>
            <person name="Wu H."/>
            <person name="Dai S."/>
            <person name="Li T."/>
            <person name="Chen C."/>
            <person name="He H."/>
            <person name="Fan J."/>
            <person name="Xiang W."/>
            <person name="Li X."/>
        </authorList>
    </citation>
    <scope>NUCLEOTIDE SEQUENCE [LARGE SCALE GENOMIC DNA]</scope>
    <source>
        <strain evidence="3 4">GYP-11</strain>
    </source>
</reference>
<dbReference type="Gene3D" id="1.20.1050.10">
    <property type="match status" value="1"/>
</dbReference>
<dbReference type="SFLD" id="SFLDS00019">
    <property type="entry name" value="Glutathione_Transferase_(cytos"/>
    <property type="match status" value="1"/>
</dbReference>
<dbReference type="RefSeq" id="WP_160588983.1">
    <property type="nucleotide sequence ID" value="NZ_BMHN01000001.1"/>
</dbReference>
<name>A0A845QEM2_9HYPH</name>
<gene>
    <name evidence="3" type="ORF">GTQ45_14790</name>
</gene>
<dbReference type="SUPFAM" id="SSF52833">
    <property type="entry name" value="Thioredoxin-like"/>
    <property type="match status" value="1"/>
</dbReference>
<dbReference type="InterPro" id="IPR004045">
    <property type="entry name" value="Glutathione_S-Trfase_N"/>
</dbReference>
<accession>A0A845QEM2</accession>
<keyword evidence="3" id="KW-0808">Transferase</keyword>
<sequence length="202" mass="23095">MTYRLYHMQSSGNCWKPRVALHQLGLDFELVDVDIMKGESRTEAFMARNPNGRVPLLELPDGRFLAESNAMLAYLAEGTDLIPADRYARALVFQWMFFEQYSHEPYIAVARYWRHLEGKEPPEAVPGQIEDRGYAALGVMEQRLAEAPFFAGDIYSIADIALYAYTHVAHEGGFSLEDFPNIRAWLARTATTPRFVGMDWRP</sequence>
<dbReference type="InterPro" id="IPR040079">
    <property type="entry name" value="Glutathione_S-Trfase"/>
</dbReference>
<evidence type="ECO:0000313" key="4">
    <source>
        <dbReference type="Proteomes" id="UP000470384"/>
    </source>
</evidence>
<dbReference type="GO" id="GO:0016740">
    <property type="term" value="F:transferase activity"/>
    <property type="evidence" value="ECO:0007669"/>
    <property type="project" value="UniProtKB-KW"/>
</dbReference>
<proteinExistence type="predicted"/>
<dbReference type="Proteomes" id="UP000470384">
    <property type="component" value="Unassembled WGS sequence"/>
</dbReference>
<feature type="domain" description="GST C-terminal" evidence="2">
    <location>
        <begin position="85"/>
        <end position="202"/>
    </location>
</feature>
<organism evidence="3 4">
    <name type="scientific">Pyruvatibacter mobilis</name>
    <dbReference type="NCBI Taxonomy" id="1712261"/>
    <lineage>
        <taxon>Bacteria</taxon>
        <taxon>Pseudomonadati</taxon>
        <taxon>Pseudomonadota</taxon>
        <taxon>Alphaproteobacteria</taxon>
        <taxon>Hyphomicrobiales</taxon>
        <taxon>Parvibaculaceae</taxon>
        <taxon>Pyruvatibacter</taxon>
    </lineage>
</organism>
<evidence type="ECO:0000259" key="1">
    <source>
        <dbReference type="PROSITE" id="PS50404"/>
    </source>
</evidence>
<dbReference type="PANTHER" id="PTHR44051">
    <property type="entry name" value="GLUTATHIONE S-TRANSFERASE-RELATED"/>
    <property type="match status" value="1"/>
</dbReference>
<dbReference type="InterPro" id="IPR036249">
    <property type="entry name" value="Thioredoxin-like_sf"/>
</dbReference>
<protein>
    <submittedName>
        <fullName evidence="3">Glutathione S-transferase family protein</fullName>
    </submittedName>
</protein>
<dbReference type="InterPro" id="IPR010987">
    <property type="entry name" value="Glutathione-S-Trfase_C-like"/>
</dbReference>
<dbReference type="PANTHER" id="PTHR44051:SF2">
    <property type="entry name" value="HYPOTHETICAL GLUTATHIONE S-TRANSFERASE LIKE PROTEIN"/>
    <property type="match status" value="1"/>
</dbReference>
<evidence type="ECO:0000313" key="3">
    <source>
        <dbReference type="EMBL" id="NBG97002.1"/>
    </source>
</evidence>
<dbReference type="Gene3D" id="3.40.30.10">
    <property type="entry name" value="Glutaredoxin"/>
    <property type="match status" value="1"/>
</dbReference>
<dbReference type="CDD" id="cd03056">
    <property type="entry name" value="GST_N_4"/>
    <property type="match status" value="1"/>
</dbReference>